<protein>
    <recommendedName>
        <fullName evidence="4">2-amino-4-hydroxy-6-hydroxymethyldihydropteridine pyrophosphokinase</fullName>
        <ecNumber evidence="3">2.7.6.3</ecNumber>
    </recommendedName>
    <alternativeName>
        <fullName evidence="11">6-hydroxymethyl-7,8-dihydropterin pyrophosphokinase</fullName>
    </alternativeName>
    <alternativeName>
        <fullName evidence="12">7,8-dihydro-6-hydroxymethylpterin-pyrophosphokinase</fullName>
    </alternativeName>
</protein>
<keyword evidence="6" id="KW-0547">Nucleotide-binding</keyword>
<dbReference type="RefSeq" id="WP_184473711.1">
    <property type="nucleotide sequence ID" value="NZ_JACHOV010000001.1"/>
</dbReference>
<dbReference type="PANTHER" id="PTHR43071:SF1">
    <property type="entry name" value="2-AMINO-4-HYDROXY-6-HYDROXYMETHYLDIHYDROPTERIDINE PYROPHOSPHOKINASE"/>
    <property type="match status" value="1"/>
</dbReference>
<dbReference type="AlphaFoldDB" id="A0A840HQK7"/>
<evidence type="ECO:0000256" key="4">
    <source>
        <dbReference type="ARBA" id="ARBA00016218"/>
    </source>
</evidence>
<evidence type="ECO:0000256" key="12">
    <source>
        <dbReference type="ARBA" id="ARBA00033413"/>
    </source>
</evidence>
<dbReference type="GO" id="GO:0046654">
    <property type="term" value="P:tetrahydrofolate biosynthetic process"/>
    <property type="evidence" value="ECO:0007669"/>
    <property type="project" value="UniProtKB-UniPathway"/>
</dbReference>
<gene>
    <name evidence="14" type="ORF">HNQ99_000124</name>
</gene>
<dbReference type="NCBIfam" id="TIGR01498">
    <property type="entry name" value="folK"/>
    <property type="match status" value="1"/>
</dbReference>
<organism evidence="14 15">
    <name type="scientific">Rhizorhapis suberifaciens</name>
    <name type="common">corky root of lettuce</name>
    <dbReference type="NCBI Taxonomy" id="13656"/>
    <lineage>
        <taxon>Bacteria</taxon>
        <taxon>Pseudomonadati</taxon>
        <taxon>Pseudomonadota</taxon>
        <taxon>Alphaproteobacteria</taxon>
        <taxon>Sphingomonadales</taxon>
        <taxon>Sphingomonadaceae</taxon>
        <taxon>Rhizorhapis</taxon>
    </lineage>
</organism>
<evidence type="ECO:0000313" key="15">
    <source>
        <dbReference type="Proteomes" id="UP000575068"/>
    </source>
</evidence>
<evidence type="ECO:0000256" key="8">
    <source>
        <dbReference type="ARBA" id="ARBA00022840"/>
    </source>
</evidence>
<keyword evidence="8" id="KW-0067">ATP-binding</keyword>
<feature type="domain" description="7,8-dihydro-6-hydroxymethylpterin-pyrophosphokinase" evidence="13">
    <location>
        <begin position="8"/>
        <end position="137"/>
    </location>
</feature>
<evidence type="ECO:0000256" key="1">
    <source>
        <dbReference type="ARBA" id="ARBA00005051"/>
    </source>
</evidence>
<dbReference type="Proteomes" id="UP000575068">
    <property type="component" value="Unassembled WGS sequence"/>
</dbReference>
<evidence type="ECO:0000256" key="3">
    <source>
        <dbReference type="ARBA" id="ARBA00013253"/>
    </source>
</evidence>
<comment type="pathway">
    <text evidence="1">Cofactor biosynthesis; tetrahydrofolate biosynthesis; 2-amino-4-hydroxy-6-hydroxymethyl-7,8-dihydropteridine diphosphate from 7,8-dihydroneopterin triphosphate: step 4/4.</text>
</comment>
<dbReference type="InterPro" id="IPR035907">
    <property type="entry name" value="Hppk_sf"/>
</dbReference>
<sequence length="169" mass="19034">MHRASYAIGLGSNRPHHRHGSPRGVIIAALQALNRAGLHLRASSPIIENPPIGPSRRRFANAAAIVETEYDPIALLARLKRIERQFGMRTGQRWSARTLDLDIILWSGGIWKHKHLSIPHSAYRERNFVLAPLARIAASWRDPITGLTVQQLHSRVKKPKPVDRKPKPD</sequence>
<dbReference type="SUPFAM" id="SSF55083">
    <property type="entry name" value="6-hydroxymethyl-7,8-dihydropterin pyrophosphokinase, HPPK"/>
    <property type="match status" value="1"/>
</dbReference>
<dbReference type="EC" id="2.7.6.3" evidence="3"/>
<evidence type="ECO:0000313" key="14">
    <source>
        <dbReference type="EMBL" id="MBB4639844.1"/>
    </source>
</evidence>
<evidence type="ECO:0000256" key="9">
    <source>
        <dbReference type="ARBA" id="ARBA00022909"/>
    </source>
</evidence>
<dbReference type="UniPathway" id="UPA00077">
    <property type="reaction ID" value="UER00155"/>
</dbReference>
<comment type="caution">
    <text evidence="14">The sequence shown here is derived from an EMBL/GenBank/DDBJ whole genome shotgun (WGS) entry which is preliminary data.</text>
</comment>
<keyword evidence="15" id="KW-1185">Reference proteome</keyword>
<dbReference type="GO" id="GO:0003848">
    <property type="term" value="F:2-amino-4-hydroxy-6-hydroxymethyldihydropteridine diphosphokinase activity"/>
    <property type="evidence" value="ECO:0007669"/>
    <property type="project" value="UniProtKB-EC"/>
</dbReference>
<keyword evidence="7 14" id="KW-0418">Kinase</keyword>
<evidence type="ECO:0000256" key="10">
    <source>
        <dbReference type="ARBA" id="ARBA00029409"/>
    </source>
</evidence>
<dbReference type="PANTHER" id="PTHR43071">
    <property type="entry name" value="2-AMINO-4-HYDROXY-6-HYDROXYMETHYLDIHYDROPTERIDINE PYROPHOSPHOKINASE"/>
    <property type="match status" value="1"/>
</dbReference>
<proteinExistence type="inferred from homology"/>
<evidence type="ECO:0000256" key="7">
    <source>
        <dbReference type="ARBA" id="ARBA00022777"/>
    </source>
</evidence>
<evidence type="ECO:0000256" key="11">
    <source>
        <dbReference type="ARBA" id="ARBA00029766"/>
    </source>
</evidence>
<comment type="similarity">
    <text evidence="2">Belongs to the HPPK family.</text>
</comment>
<evidence type="ECO:0000256" key="5">
    <source>
        <dbReference type="ARBA" id="ARBA00022679"/>
    </source>
</evidence>
<accession>A0A840HQK7</accession>
<evidence type="ECO:0000256" key="2">
    <source>
        <dbReference type="ARBA" id="ARBA00005810"/>
    </source>
</evidence>
<keyword evidence="5 14" id="KW-0808">Transferase</keyword>
<dbReference type="EMBL" id="JACHOV010000001">
    <property type="protein sequence ID" value="MBB4639844.1"/>
    <property type="molecule type" value="Genomic_DNA"/>
</dbReference>
<dbReference type="CDD" id="cd00483">
    <property type="entry name" value="HPPK"/>
    <property type="match status" value="1"/>
</dbReference>
<dbReference type="GO" id="GO:0005524">
    <property type="term" value="F:ATP binding"/>
    <property type="evidence" value="ECO:0007669"/>
    <property type="project" value="UniProtKB-KW"/>
</dbReference>
<dbReference type="InterPro" id="IPR000550">
    <property type="entry name" value="Hppk"/>
</dbReference>
<reference evidence="14 15" key="1">
    <citation type="submission" date="2020-08" db="EMBL/GenBank/DDBJ databases">
        <title>Genomic Encyclopedia of Type Strains, Phase IV (KMG-IV): sequencing the most valuable type-strain genomes for metagenomic binning, comparative biology and taxonomic classification.</title>
        <authorList>
            <person name="Goeker M."/>
        </authorList>
    </citation>
    <scope>NUCLEOTIDE SEQUENCE [LARGE SCALE GENOMIC DNA]</scope>
    <source>
        <strain evidence="14 15">DSM 7465</strain>
    </source>
</reference>
<dbReference type="Gene3D" id="3.30.70.560">
    <property type="entry name" value="7,8-Dihydro-6-hydroxymethylpterin-pyrophosphokinase HPPK"/>
    <property type="match status" value="1"/>
</dbReference>
<dbReference type="GO" id="GO:0016301">
    <property type="term" value="F:kinase activity"/>
    <property type="evidence" value="ECO:0007669"/>
    <property type="project" value="UniProtKB-KW"/>
</dbReference>
<evidence type="ECO:0000259" key="13">
    <source>
        <dbReference type="Pfam" id="PF01288"/>
    </source>
</evidence>
<dbReference type="Pfam" id="PF01288">
    <property type="entry name" value="HPPK"/>
    <property type="match status" value="1"/>
</dbReference>
<dbReference type="GO" id="GO:0046656">
    <property type="term" value="P:folic acid biosynthetic process"/>
    <property type="evidence" value="ECO:0007669"/>
    <property type="project" value="UniProtKB-KW"/>
</dbReference>
<keyword evidence="9" id="KW-0289">Folate biosynthesis</keyword>
<name>A0A840HQK7_9SPHN</name>
<evidence type="ECO:0000256" key="6">
    <source>
        <dbReference type="ARBA" id="ARBA00022741"/>
    </source>
</evidence>
<comment type="function">
    <text evidence="10">Catalyzes the transfer of pyrophosphate from adenosine triphosphate (ATP) to 6-hydroxymethyl-7,8-dihydropterin, an enzymatic step in folate biosynthesis pathway.</text>
</comment>